<keyword evidence="4 8" id="KW-1133">Transmembrane helix</keyword>
<comment type="similarity">
    <text evidence="7">Belongs to the sodium:neurotransmitter symporter (SNF) (TC 2.A.22) family.</text>
</comment>
<evidence type="ECO:0000256" key="6">
    <source>
        <dbReference type="PIRSR" id="PIRSR600175-1"/>
    </source>
</evidence>
<accession>A0A3Q3J385</accession>
<dbReference type="Ensembl" id="ENSMALT00000013097.1">
    <property type="protein sequence ID" value="ENSMALP00000012823.1"/>
    <property type="gene ID" value="ENSMALG00000009028.1"/>
</dbReference>
<comment type="subcellular location">
    <subcellularLocation>
        <location evidence="1">Membrane</location>
        <topology evidence="1">Multi-pass membrane protein</topology>
    </subcellularLocation>
</comment>
<dbReference type="GO" id="GO:0005332">
    <property type="term" value="F:gamma-aminobutyric acid:sodium:chloride symporter activity"/>
    <property type="evidence" value="ECO:0007669"/>
    <property type="project" value="TreeGrafter"/>
</dbReference>
<protein>
    <recommendedName>
        <fullName evidence="7">Transporter</fullName>
    </recommendedName>
</protein>
<dbReference type="PROSITE" id="PS50267">
    <property type="entry name" value="NA_NEUROTRAN_SYMP_3"/>
    <property type="match status" value="1"/>
</dbReference>
<dbReference type="PRINTS" id="PR00176">
    <property type="entry name" value="NANEUSMPORT"/>
</dbReference>
<evidence type="ECO:0000256" key="2">
    <source>
        <dbReference type="ARBA" id="ARBA00022448"/>
    </source>
</evidence>
<dbReference type="PANTHER" id="PTHR11616:SF111">
    <property type="entry name" value="SODIUM- AND CHLORIDE-DEPENDENT GABA TRANSPORTER 2"/>
    <property type="match status" value="1"/>
</dbReference>
<keyword evidence="6" id="KW-0479">Metal-binding</keyword>
<keyword evidence="10" id="KW-1185">Reference proteome</keyword>
<dbReference type="InterPro" id="IPR000175">
    <property type="entry name" value="Na/ntran_symport"/>
</dbReference>
<keyword evidence="7" id="KW-0769">Symport</keyword>
<feature type="binding site" evidence="6">
    <location>
        <position position="31"/>
    </location>
    <ligand>
        <name>Na(+)</name>
        <dbReference type="ChEBI" id="CHEBI:29101"/>
        <label>1</label>
    </ligand>
</feature>
<evidence type="ECO:0000256" key="1">
    <source>
        <dbReference type="ARBA" id="ARBA00004141"/>
    </source>
</evidence>
<proteinExistence type="inferred from homology"/>
<evidence type="ECO:0000256" key="5">
    <source>
        <dbReference type="ARBA" id="ARBA00023136"/>
    </source>
</evidence>
<feature type="transmembrane region" description="Helical" evidence="8">
    <location>
        <begin position="97"/>
        <end position="125"/>
    </location>
</feature>
<dbReference type="PANTHER" id="PTHR11616">
    <property type="entry name" value="SODIUM/CHLORIDE DEPENDENT TRANSPORTER"/>
    <property type="match status" value="1"/>
</dbReference>
<reference evidence="9" key="2">
    <citation type="submission" date="2025-09" db="UniProtKB">
        <authorList>
            <consortium name="Ensembl"/>
        </authorList>
    </citation>
    <scope>IDENTIFICATION</scope>
</reference>
<sequence length="179" mass="20423">MSHDPLSVLKEKMEDRGQWSNKLEFILSVAGSIIGLGNVWRFPYLCYKNGGGAFLIPYLIFLFTCGVPVFFLETALGQYTSEGGITCWRKISPLFEGLGYGTQVIVTLLNFYYIIVLAWGIFYLAFSFSQDLAWSSCNNTWNTDLWLLVLSLTYCTISSSQRSLQEKIQKNQHVIYFDT</sequence>
<evidence type="ECO:0000256" key="3">
    <source>
        <dbReference type="ARBA" id="ARBA00022692"/>
    </source>
</evidence>
<dbReference type="GO" id="GO:0005886">
    <property type="term" value="C:plasma membrane"/>
    <property type="evidence" value="ECO:0007669"/>
    <property type="project" value="TreeGrafter"/>
</dbReference>
<keyword evidence="5 8" id="KW-0472">Membrane</keyword>
<dbReference type="Proteomes" id="UP000261600">
    <property type="component" value="Unplaced"/>
</dbReference>
<feature type="transmembrane region" description="Helical" evidence="8">
    <location>
        <begin position="21"/>
        <end position="40"/>
    </location>
</feature>
<keyword evidence="2 7" id="KW-0813">Transport</keyword>
<dbReference type="PROSITE" id="PS00610">
    <property type="entry name" value="NA_NEUROTRAN_SYMP_1"/>
    <property type="match status" value="1"/>
</dbReference>
<keyword evidence="3 7" id="KW-0812">Transmembrane</keyword>
<evidence type="ECO:0000256" key="8">
    <source>
        <dbReference type="SAM" id="Phobius"/>
    </source>
</evidence>
<reference evidence="9" key="1">
    <citation type="submission" date="2025-08" db="UniProtKB">
        <authorList>
            <consortium name="Ensembl"/>
        </authorList>
    </citation>
    <scope>IDENTIFICATION</scope>
</reference>
<evidence type="ECO:0000256" key="7">
    <source>
        <dbReference type="RuleBase" id="RU003732"/>
    </source>
</evidence>
<keyword evidence="6" id="KW-0915">Sodium</keyword>
<dbReference type="Pfam" id="PF00209">
    <property type="entry name" value="SNF"/>
    <property type="match status" value="1"/>
</dbReference>
<feature type="binding site" evidence="6">
    <location>
        <position position="38"/>
    </location>
    <ligand>
        <name>Na(+)</name>
        <dbReference type="ChEBI" id="CHEBI:29101"/>
        <label>1</label>
    </ligand>
</feature>
<dbReference type="GO" id="GO:0042995">
    <property type="term" value="C:cell projection"/>
    <property type="evidence" value="ECO:0007669"/>
    <property type="project" value="TreeGrafter"/>
</dbReference>
<dbReference type="AlphaFoldDB" id="A0A3Q3J385"/>
<evidence type="ECO:0000313" key="10">
    <source>
        <dbReference type="Proteomes" id="UP000261600"/>
    </source>
</evidence>
<evidence type="ECO:0000256" key="4">
    <source>
        <dbReference type="ARBA" id="ARBA00022989"/>
    </source>
</evidence>
<name>A0A3Q3J385_MONAL</name>
<evidence type="ECO:0000313" key="9">
    <source>
        <dbReference type="Ensembl" id="ENSMALP00000012823.1"/>
    </source>
</evidence>
<dbReference type="GO" id="GO:0046872">
    <property type="term" value="F:metal ion binding"/>
    <property type="evidence" value="ECO:0007669"/>
    <property type="project" value="UniProtKB-KW"/>
</dbReference>
<dbReference type="SUPFAM" id="SSF161070">
    <property type="entry name" value="SNF-like"/>
    <property type="match status" value="1"/>
</dbReference>
<organism evidence="9 10">
    <name type="scientific">Monopterus albus</name>
    <name type="common">Swamp eel</name>
    <dbReference type="NCBI Taxonomy" id="43700"/>
    <lineage>
        <taxon>Eukaryota</taxon>
        <taxon>Metazoa</taxon>
        <taxon>Chordata</taxon>
        <taxon>Craniata</taxon>
        <taxon>Vertebrata</taxon>
        <taxon>Euteleostomi</taxon>
        <taxon>Actinopterygii</taxon>
        <taxon>Neopterygii</taxon>
        <taxon>Teleostei</taxon>
        <taxon>Neoteleostei</taxon>
        <taxon>Acanthomorphata</taxon>
        <taxon>Anabantaria</taxon>
        <taxon>Synbranchiformes</taxon>
        <taxon>Synbranchidae</taxon>
        <taxon>Monopterus</taxon>
    </lineage>
</organism>
<feature type="transmembrane region" description="Helical" evidence="8">
    <location>
        <begin position="52"/>
        <end position="76"/>
    </location>
</feature>
<dbReference type="InterPro" id="IPR037272">
    <property type="entry name" value="SNS_sf"/>
</dbReference>